<dbReference type="InterPro" id="IPR018510">
    <property type="entry name" value="DAP_epimerase_AS"/>
</dbReference>
<organism evidence="9">
    <name type="scientific">Caldithrix abyssi</name>
    <dbReference type="NCBI Taxonomy" id="187145"/>
    <lineage>
        <taxon>Bacteria</taxon>
        <taxon>Pseudomonadati</taxon>
        <taxon>Calditrichota</taxon>
        <taxon>Calditrichia</taxon>
        <taxon>Calditrichales</taxon>
        <taxon>Calditrichaceae</taxon>
        <taxon>Caldithrix</taxon>
    </lineage>
</organism>
<dbReference type="Proteomes" id="UP000886124">
    <property type="component" value="Unassembled WGS sequence"/>
</dbReference>
<dbReference type="Pfam" id="PF01678">
    <property type="entry name" value="DAP_epimerase"/>
    <property type="match status" value="1"/>
</dbReference>
<proteinExistence type="inferred from homology"/>
<protein>
    <recommendedName>
        <fullName evidence="3">diaminopimelate epimerase</fullName>
        <ecNumber evidence="3">5.1.1.7</ecNumber>
    </recommendedName>
</protein>
<accession>A0A7V5UF97</accession>
<keyword evidence="6" id="KW-0413">Isomerase</keyword>
<evidence type="ECO:0000256" key="7">
    <source>
        <dbReference type="ARBA" id="ARBA00051712"/>
    </source>
</evidence>
<evidence type="ECO:0000256" key="4">
    <source>
        <dbReference type="ARBA" id="ARBA00022605"/>
    </source>
</evidence>
<sequence length="133" mass="14774">MIKVLPFSKIEATGNDFIMITVPQAEPFLQRSEWIARLCDRHLGVGADGVIYLRRVGQELHMNYYNSDGNEASMCGNGLRAATILAVQEGMAEPKQSFFIHAPDGRHEVVALDHQTARVELLINNEGKKGIPK</sequence>
<dbReference type="GO" id="GO:0005829">
    <property type="term" value="C:cytosol"/>
    <property type="evidence" value="ECO:0007669"/>
    <property type="project" value="TreeGrafter"/>
</dbReference>
<keyword evidence="4" id="KW-0028">Amino-acid biosynthesis</keyword>
<dbReference type="Gene3D" id="3.10.310.10">
    <property type="entry name" value="Diaminopimelate Epimerase, Chain A, domain 1"/>
    <property type="match status" value="1"/>
</dbReference>
<name>A0A7V5UF97_CALAY</name>
<dbReference type="PANTHER" id="PTHR31689">
    <property type="entry name" value="DIAMINOPIMELATE EPIMERASE, CHLOROPLASTIC"/>
    <property type="match status" value="1"/>
</dbReference>
<gene>
    <name evidence="9" type="ORF">ENJ89_07730</name>
</gene>
<dbReference type="InterPro" id="IPR001653">
    <property type="entry name" value="DAP_epimerase_DapF"/>
</dbReference>
<evidence type="ECO:0000313" key="9">
    <source>
        <dbReference type="EMBL" id="HHJ53069.1"/>
    </source>
</evidence>
<evidence type="ECO:0000256" key="2">
    <source>
        <dbReference type="ARBA" id="ARBA00010219"/>
    </source>
</evidence>
<comment type="catalytic activity">
    <reaction evidence="7">
        <text>(2S,6S)-2,6-diaminopimelate = meso-2,6-diaminopimelate</text>
        <dbReference type="Rhea" id="RHEA:15393"/>
        <dbReference type="ChEBI" id="CHEBI:57609"/>
        <dbReference type="ChEBI" id="CHEBI:57791"/>
        <dbReference type="EC" id="5.1.1.7"/>
    </reaction>
</comment>
<dbReference type="SUPFAM" id="SSF54506">
    <property type="entry name" value="Diaminopimelate epimerase-like"/>
    <property type="match status" value="1"/>
</dbReference>
<feature type="non-terminal residue" evidence="9">
    <location>
        <position position="133"/>
    </location>
</feature>
<evidence type="ECO:0000256" key="6">
    <source>
        <dbReference type="ARBA" id="ARBA00023235"/>
    </source>
</evidence>
<comment type="pathway">
    <text evidence="1">Amino-acid biosynthesis; L-lysine biosynthesis via DAP pathway; DL-2,6-diaminopimelate from LL-2,6-diaminopimelate: step 1/1.</text>
</comment>
<dbReference type="PROSITE" id="PS01326">
    <property type="entry name" value="DAP_EPIMERASE"/>
    <property type="match status" value="1"/>
</dbReference>
<comment type="similarity">
    <text evidence="2">Belongs to the diaminopimelate epimerase family.</text>
</comment>
<dbReference type="AlphaFoldDB" id="A0A7V5UF97"/>
<evidence type="ECO:0000256" key="5">
    <source>
        <dbReference type="ARBA" id="ARBA00023154"/>
    </source>
</evidence>
<dbReference type="GO" id="GO:0009089">
    <property type="term" value="P:lysine biosynthetic process via diaminopimelate"/>
    <property type="evidence" value="ECO:0007669"/>
    <property type="project" value="UniProtKB-UniPathway"/>
</dbReference>
<reference evidence="9" key="1">
    <citation type="journal article" date="2020" name="mSystems">
        <title>Genome- and Community-Level Interaction Insights into Carbon Utilization and Element Cycling Functions of Hydrothermarchaeota in Hydrothermal Sediment.</title>
        <authorList>
            <person name="Zhou Z."/>
            <person name="Liu Y."/>
            <person name="Xu W."/>
            <person name="Pan J."/>
            <person name="Luo Z.H."/>
            <person name="Li M."/>
        </authorList>
    </citation>
    <scope>NUCLEOTIDE SEQUENCE [LARGE SCALE GENOMIC DNA]</scope>
    <source>
        <strain evidence="9">HyVt-527</strain>
    </source>
</reference>
<feature type="active site" evidence="8">
    <location>
        <position position="75"/>
    </location>
</feature>
<dbReference type="UniPathway" id="UPA00034">
    <property type="reaction ID" value="UER00025"/>
</dbReference>
<dbReference type="PANTHER" id="PTHR31689:SF0">
    <property type="entry name" value="DIAMINOPIMELATE EPIMERASE"/>
    <property type="match status" value="1"/>
</dbReference>
<dbReference type="EC" id="5.1.1.7" evidence="3"/>
<keyword evidence="5" id="KW-0457">Lysine biosynthesis</keyword>
<evidence type="ECO:0000256" key="8">
    <source>
        <dbReference type="PROSITE-ProRule" id="PRU10125"/>
    </source>
</evidence>
<evidence type="ECO:0000256" key="3">
    <source>
        <dbReference type="ARBA" id="ARBA00013080"/>
    </source>
</evidence>
<evidence type="ECO:0000256" key="1">
    <source>
        <dbReference type="ARBA" id="ARBA00005196"/>
    </source>
</evidence>
<comment type="caution">
    <text evidence="9">The sequence shown here is derived from an EMBL/GenBank/DDBJ whole genome shotgun (WGS) entry which is preliminary data.</text>
</comment>
<dbReference type="EMBL" id="DROD01000500">
    <property type="protein sequence ID" value="HHJ53069.1"/>
    <property type="molecule type" value="Genomic_DNA"/>
</dbReference>
<dbReference type="GO" id="GO:0008837">
    <property type="term" value="F:diaminopimelate epimerase activity"/>
    <property type="evidence" value="ECO:0007669"/>
    <property type="project" value="UniProtKB-EC"/>
</dbReference>